<dbReference type="GO" id="GO:0015159">
    <property type="term" value="F:polysaccharide transmembrane transporter activity"/>
    <property type="evidence" value="ECO:0007669"/>
    <property type="project" value="InterPro"/>
</dbReference>
<name>A0A2W5Q7T8_RHOSU</name>
<organism evidence="4 5">
    <name type="scientific">Rhodovulum sulfidophilum</name>
    <name type="common">Rhodobacter sulfidophilus</name>
    <dbReference type="NCBI Taxonomy" id="35806"/>
    <lineage>
        <taxon>Bacteria</taxon>
        <taxon>Pseudomonadati</taxon>
        <taxon>Pseudomonadota</taxon>
        <taxon>Alphaproteobacteria</taxon>
        <taxon>Rhodobacterales</taxon>
        <taxon>Paracoccaceae</taxon>
        <taxon>Rhodovulum</taxon>
    </lineage>
</organism>
<comment type="caution">
    <text evidence="4">The sequence shown here is derived from an EMBL/GenBank/DDBJ whole genome shotgun (WGS) entry which is preliminary data.</text>
</comment>
<gene>
    <name evidence="4" type="ORF">DI556_06550</name>
</gene>
<dbReference type="PANTHER" id="PTHR33619:SF3">
    <property type="entry name" value="POLYSACCHARIDE EXPORT PROTEIN GFCE-RELATED"/>
    <property type="match status" value="1"/>
</dbReference>
<evidence type="ECO:0000313" key="5">
    <source>
        <dbReference type="Proteomes" id="UP000249185"/>
    </source>
</evidence>
<dbReference type="PANTHER" id="PTHR33619">
    <property type="entry name" value="POLYSACCHARIDE EXPORT PROTEIN GFCE-RELATED"/>
    <property type="match status" value="1"/>
</dbReference>
<feature type="region of interest" description="Disordered" evidence="2">
    <location>
        <begin position="341"/>
        <end position="381"/>
    </location>
</feature>
<evidence type="ECO:0000313" key="4">
    <source>
        <dbReference type="EMBL" id="PZQ50773.1"/>
    </source>
</evidence>
<evidence type="ECO:0000259" key="3">
    <source>
        <dbReference type="Pfam" id="PF02563"/>
    </source>
</evidence>
<reference evidence="4 5" key="1">
    <citation type="submission" date="2017-08" db="EMBL/GenBank/DDBJ databases">
        <title>Infants hospitalized years apart are colonized by the same room-sourced microbial strains.</title>
        <authorList>
            <person name="Brooks B."/>
            <person name="Olm M.R."/>
            <person name="Firek B.A."/>
            <person name="Baker R."/>
            <person name="Thomas B.C."/>
            <person name="Morowitz M.J."/>
            <person name="Banfield J.F."/>
        </authorList>
    </citation>
    <scope>NUCLEOTIDE SEQUENCE [LARGE SCALE GENOMIC DNA]</scope>
    <source>
        <strain evidence="4">S2_005_002_R2_34</strain>
    </source>
</reference>
<dbReference type="InterPro" id="IPR049712">
    <property type="entry name" value="Poly_export"/>
</dbReference>
<protein>
    <recommendedName>
        <fullName evidence="3">Polysaccharide export protein N-terminal domain-containing protein</fullName>
    </recommendedName>
</protein>
<dbReference type="Gene3D" id="3.30.1950.10">
    <property type="entry name" value="wza like domain"/>
    <property type="match status" value="1"/>
</dbReference>
<dbReference type="Pfam" id="PF02563">
    <property type="entry name" value="Poly_export"/>
    <property type="match status" value="1"/>
</dbReference>
<keyword evidence="1" id="KW-0732">Signal</keyword>
<dbReference type="EMBL" id="QFPW01000003">
    <property type="protein sequence ID" value="PZQ50773.1"/>
    <property type="molecule type" value="Genomic_DNA"/>
</dbReference>
<evidence type="ECO:0000256" key="1">
    <source>
        <dbReference type="ARBA" id="ARBA00022729"/>
    </source>
</evidence>
<feature type="domain" description="Polysaccharide export protein N-terminal" evidence="3">
    <location>
        <begin position="7"/>
        <end position="81"/>
    </location>
</feature>
<dbReference type="InterPro" id="IPR003715">
    <property type="entry name" value="Poly_export_N"/>
</dbReference>
<evidence type="ECO:0000256" key="2">
    <source>
        <dbReference type="SAM" id="MobiDB-lite"/>
    </source>
</evidence>
<dbReference type="Proteomes" id="UP000249185">
    <property type="component" value="Unassembled WGS sequence"/>
</dbReference>
<accession>A0A2W5Q7T8</accession>
<proteinExistence type="predicted"/>
<sequence length="381" mass="40949">MPGGLARADYLLSSGDVLEITVFRIPELSREVRVDVDGRVAYPPLGRLDVRGQGVDALAELIRTRLAAEEILSDPQVTVALTATRPVFIGGDVAAPGAYPYQAGLTARRAITLAGGLGFARARGRDEVSALRGERDTAAIDLLRDQARLARIGAETAGSETFVPPAPEPGVAPARRDEILGLEADALRANLAEAAAAKAHLDRELALVRDRIDTLGRQRDLQDRLTARQIEEIARIRGIQDRGLASVARVSEEQRILDSILQRAAENETDMALARESLESAQYELDRFDARRAAALGQERQEAVLAVETGRARLRALETRLAELGASDAGRLTLVLHRDGAEAPDGAPVDQDTLLGPGDTLDIVFDAPEPDSPDELARARP</sequence>
<dbReference type="AlphaFoldDB" id="A0A2W5Q7T8"/>